<gene>
    <name evidence="3" type="ORF">PAECIP111891_04049</name>
</gene>
<feature type="domain" description="PKD/Chitinase" evidence="1">
    <location>
        <begin position="279"/>
        <end position="361"/>
    </location>
</feature>
<protein>
    <submittedName>
        <fullName evidence="3">Uncharacterized protein</fullName>
    </submittedName>
</protein>
<feature type="domain" description="PKD/Chitinase" evidence="1">
    <location>
        <begin position="455"/>
        <end position="539"/>
    </location>
</feature>
<dbReference type="InterPro" id="IPR022409">
    <property type="entry name" value="PKD/Chitinase_dom"/>
</dbReference>
<dbReference type="InterPro" id="IPR008964">
    <property type="entry name" value="Invasin/intimin_cell_adhesion"/>
</dbReference>
<feature type="domain" description="BIG2" evidence="2">
    <location>
        <begin position="97"/>
        <end position="177"/>
    </location>
</feature>
<dbReference type="Gene3D" id="2.60.40.1080">
    <property type="match status" value="7"/>
</dbReference>
<proteinExistence type="predicted"/>
<feature type="domain" description="PKD/Chitinase" evidence="1">
    <location>
        <begin position="189"/>
        <end position="274"/>
    </location>
</feature>
<feature type="domain" description="PKD/Chitinase" evidence="1">
    <location>
        <begin position="368"/>
        <end position="451"/>
    </location>
</feature>
<dbReference type="SUPFAM" id="SSF49373">
    <property type="entry name" value="Invasin/intimin cell-adhesion fragments"/>
    <property type="match status" value="6"/>
</dbReference>
<evidence type="ECO:0000313" key="4">
    <source>
        <dbReference type="Proteomes" id="UP000838821"/>
    </source>
</evidence>
<comment type="caution">
    <text evidence="3">The sequence shown here is derived from an EMBL/GenBank/DDBJ whole genome shotgun (WGS) entry which is preliminary data.</text>
</comment>
<dbReference type="PROSITE" id="PS00018">
    <property type="entry name" value="EF_HAND_1"/>
    <property type="match status" value="1"/>
</dbReference>
<evidence type="ECO:0000259" key="2">
    <source>
        <dbReference type="SMART" id="SM00635"/>
    </source>
</evidence>
<dbReference type="SMART" id="SM00089">
    <property type="entry name" value="PKD"/>
    <property type="match status" value="5"/>
</dbReference>
<evidence type="ECO:0000259" key="1">
    <source>
        <dbReference type="SMART" id="SM00089"/>
    </source>
</evidence>
<feature type="domain" description="BIG2" evidence="2">
    <location>
        <begin position="450"/>
        <end position="530"/>
    </location>
</feature>
<evidence type="ECO:0000313" key="3">
    <source>
        <dbReference type="EMBL" id="CAH1214177.1"/>
    </source>
</evidence>
<dbReference type="Proteomes" id="UP000838821">
    <property type="component" value="Unassembled WGS sequence"/>
</dbReference>
<feature type="domain" description="PKD/Chitinase" evidence="1">
    <location>
        <begin position="100"/>
        <end position="184"/>
    </location>
</feature>
<feature type="domain" description="BIG2" evidence="2">
    <location>
        <begin position="541"/>
        <end position="627"/>
    </location>
</feature>
<dbReference type="EMBL" id="CAKMMW010000013">
    <property type="protein sequence ID" value="CAH1214177.1"/>
    <property type="molecule type" value="Genomic_DNA"/>
</dbReference>
<organism evidence="3 4">
    <name type="scientific">Paenibacillus allorhizoplanae</name>
    <dbReference type="NCBI Taxonomy" id="2905648"/>
    <lineage>
        <taxon>Bacteria</taxon>
        <taxon>Bacillati</taxon>
        <taxon>Bacillota</taxon>
        <taxon>Bacilli</taxon>
        <taxon>Bacillales</taxon>
        <taxon>Paenibacillaceae</taxon>
        <taxon>Paenibacillus</taxon>
    </lineage>
</organism>
<feature type="domain" description="BIG2" evidence="2">
    <location>
        <begin position="273"/>
        <end position="354"/>
    </location>
</feature>
<dbReference type="SMART" id="SM00635">
    <property type="entry name" value="BID_2"/>
    <property type="match status" value="7"/>
</dbReference>
<reference evidence="3" key="1">
    <citation type="submission" date="2022-01" db="EMBL/GenBank/DDBJ databases">
        <authorList>
            <person name="Criscuolo A."/>
        </authorList>
    </citation>
    <scope>NUCLEOTIDE SEQUENCE</scope>
    <source>
        <strain evidence="3">CIP111891</strain>
    </source>
</reference>
<name>A0ABM9CJ81_9BACL</name>
<feature type="domain" description="BIG2" evidence="2">
    <location>
        <begin position="9"/>
        <end position="89"/>
    </location>
</feature>
<dbReference type="InterPro" id="IPR018247">
    <property type="entry name" value="EF_Hand_1_Ca_BS"/>
</dbReference>
<keyword evidence="4" id="KW-1185">Reference proteome</keyword>
<accession>A0ABM9CJ81</accession>
<dbReference type="Pfam" id="PF02368">
    <property type="entry name" value="Big_2"/>
    <property type="match status" value="7"/>
</dbReference>
<sequence length="779" mass="78713">MTIDIVPVLVTSIDVSSEDNVTSIPNGSPLQMSAKVLPGNATNNSVIWSVETGTGTATISPSGELRGTSLGTVTVKATAVDESEVVGTMTIDIVPVLVTSIDVSSEDNVTSIPNGSTLQMSAKVLPGNATNPSVTWSVEAGTGTATISPTGLLTGTAVGTVTVKATAKDGSNIVGSKSITIAAIPVASIVVIGADGAGSVSNGSSLQMSAAVLPENATNTTVTWSVEAGTGTATISSSGLLTGTAVGTVTVKATAKDGSNIVGSKSITIAAVPVTEIIVSGANSVTSITYGSPLQMNATVLPQNATNQSVTWSVEAGTGNAAIDETTGILRGTAVGTVTVKATAKDTSGIVGTKNITIAALLVNSIVVTGADDATTVTNGYSLQMRAAVWPENASNTDVTWSVIANTGKATINATGLLTATQVGTVTVIATAEDGSGTKGSTTITITAIPISQIEVKGAGNLTSVVAGNTLQMIANVLPEYATNASVTWSVYGNSGASTISDLGVLHAIEPGIVTVTATATDGSGVKGSAAISITPVPEVPVMTISISVKETSNRDAVVIGGTLQLEASVLPLNVTNSSVTWHVYGNGNGNTGNALISQSGLLTATGIGTVTVEARANDGSGIVGKKVITITSDAPQIKLSPISTKVQGELIELRGMTNLNGLTITILAPNDSVLTSFNDVSVTNGTFFDSRFILPLNTEPGMYTVIANNGIISTEMSFAVIPISTFDLLDHDHDGRIQIDDVVTFISSNSPTRDFNLDGRIDRNDITFILSLISSMID</sequence>
<dbReference type="InterPro" id="IPR003343">
    <property type="entry name" value="Big_2"/>
</dbReference>
<feature type="domain" description="BIG2" evidence="2">
    <location>
        <begin position="185"/>
        <end position="265"/>
    </location>
</feature>
<feature type="domain" description="BIG2" evidence="2">
    <location>
        <begin position="362"/>
        <end position="442"/>
    </location>
</feature>